<evidence type="ECO:0000259" key="1">
    <source>
        <dbReference type="Pfam" id="PF06719"/>
    </source>
</evidence>
<protein>
    <recommendedName>
        <fullName evidence="1">Transcription regulator HTH AraC N-terminal domain-containing protein</fullName>
    </recommendedName>
</protein>
<dbReference type="InterPro" id="IPR009594">
    <property type="entry name" value="Tscrpt_reg_HTH_AraC_N"/>
</dbReference>
<dbReference type="AlphaFoldDB" id="A0A378T5T7"/>
<reference evidence="2 3" key="1">
    <citation type="submission" date="2018-06" db="EMBL/GenBank/DDBJ databases">
        <authorList>
            <consortium name="Pathogen Informatics"/>
            <person name="Doyle S."/>
        </authorList>
    </citation>
    <scope>NUCLEOTIDE SEQUENCE [LARGE SCALE GENOMIC DNA]</scope>
    <source>
        <strain evidence="2 3">NCTC10359</strain>
    </source>
</reference>
<gene>
    <name evidence="2" type="ORF">NCTC10359_00785</name>
</gene>
<evidence type="ECO:0000313" key="2">
    <source>
        <dbReference type="EMBL" id="STZ56181.1"/>
    </source>
</evidence>
<sequence length="129" mass="14747">MLDANAYFPRSLIDNLLTIITPNERRVTHIDNLYLFHSDRPYVEYDGSIKGCGISIVLQGQTQMYIGNAYHQRNVGQVIAFSADLPVRALICNVSASLVHQGVQSWLFVQHPSPKHEWHWRYSVHLMVG</sequence>
<feature type="domain" description="Transcription regulator HTH AraC N-terminal" evidence="1">
    <location>
        <begin position="30"/>
        <end position="95"/>
    </location>
</feature>
<name>A0A378T5T7_MORLA</name>
<accession>A0A378T5T7</accession>
<organism evidence="2 3">
    <name type="scientific">Moraxella lacunata</name>
    <dbReference type="NCBI Taxonomy" id="477"/>
    <lineage>
        <taxon>Bacteria</taxon>
        <taxon>Pseudomonadati</taxon>
        <taxon>Pseudomonadota</taxon>
        <taxon>Gammaproteobacteria</taxon>
        <taxon>Moraxellales</taxon>
        <taxon>Moraxellaceae</taxon>
        <taxon>Moraxella</taxon>
    </lineage>
</organism>
<dbReference type="EMBL" id="UGQU01000001">
    <property type="protein sequence ID" value="STZ56181.1"/>
    <property type="molecule type" value="Genomic_DNA"/>
</dbReference>
<dbReference type="Pfam" id="PF06719">
    <property type="entry name" value="AraC_N"/>
    <property type="match status" value="1"/>
</dbReference>
<evidence type="ECO:0000313" key="3">
    <source>
        <dbReference type="Proteomes" id="UP000254437"/>
    </source>
</evidence>
<proteinExistence type="predicted"/>
<dbReference type="Proteomes" id="UP000254437">
    <property type="component" value="Unassembled WGS sequence"/>
</dbReference>